<dbReference type="OrthoDB" id="198901at2"/>
<evidence type="ECO:0000256" key="1">
    <source>
        <dbReference type="SAM" id="Phobius"/>
    </source>
</evidence>
<evidence type="ECO:0000313" key="3">
    <source>
        <dbReference type="Proteomes" id="UP000078486"/>
    </source>
</evidence>
<feature type="transmembrane region" description="Helical" evidence="1">
    <location>
        <begin position="50"/>
        <end position="69"/>
    </location>
</feature>
<comment type="caution">
    <text evidence="2">The sequence shown here is derived from an EMBL/GenBank/DDBJ whole genome shotgun (WGS) entry which is preliminary data.</text>
</comment>
<gene>
    <name evidence="2" type="ORF">AW736_07045</name>
</gene>
<dbReference type="Proteomes" id="UP000078486">
    <property type="component" value="Unassembled WGS sequence"/>
</dbReference>
<feature type="transmembrane region" description="Helical" evidence="1">
    <location>
        <begin position="20"/>
        <end position="38"/>
    </location>
</feature>
<organism evidence="2 3">
    <name type="scientific">Termitidicoccus mucosus</name>
    <dbReference type="NCBI Taxonomy" id="1184151"/>
    <lineage>
        <taxon>Bacteria</taxon>
        <taxon>Pseudomonadati</taxon>
        <taxon>Verrucomicrobiota</taxon>
        <taxon>Opitutia</taxon>
        <taxon>Opitutales</taxon>
        <taxon>Opitutaceae</taxon>
        <taxon>Termitidicoccus</taxon>
    </lineage>
</organism>
<dbReference type="EMBL" id="LRRQ01000053">
    <property type="protein sequence ID" value="OAM90688.1"/>
    <property type="molecule type" value="Genomic_DNA"/>
</dbReference>
<sequence length="87" mass="9818">MALPESEYRPDFPLVTRATLIADAVLVPAFFAFMYWLVSGHVPSSETRFVVLWGAAGAACLTGVFWLALQMLRVMWRAQRNASKKQR</sequence>
<accession>A0A178ILP8</accession>
<keyword evidence="1" id="KW-0812">Transmembrane</keyword>
<keyword evidence="3" id="KW-1185">Reference proteome</keyword>
<dbReference type="RefSeq" id="WP_068769473.1">
    <property type="nucleotide sequence ID" value="NZ_CP109796.1"/>
</dbReference>
<evidence type="ECO:0000313" key="2">
    <source>
        <dbReference type="EMBL" id="OAM90688.1"/>
    </source>
</evidence>
<name>A0A178ILP8_9BACT</name>
<dbReference type="AlphaFoldDB" id="A0A178ILP8"/>
<keyword evidence="1" id="KW-1133">Transmembrane helix</keyword>
<keyword evidence="1" id="KW-0472">Membrane</keyword>
<protein>
    <submittedName>
        <fullName evidence="2">Uncharacterized protein</fullName>
    </submittedName>
</protein>
<reference evidence="2 3" key="1">
    <citation type="submission" date="2016-01" db="EMBL/GenBank/DDBJ databases">
        <title>High potential of lignocellulose degradation of a new Verrucomicrobia species.</title>
        <authorList>
            <person name="Wang Y."/>
            <person name="Shi Y."/>
            <person name="Qiu Z."/>
            <person name="Liu S."/>
            <person name="Yang H."/>
        </authorList>
    </citation>
    <scope>NUCLEOTIDE SEQUENCE [LARGE SCALE GENOMIC DNA]</scope>
    <source>
        <strain evidence="2 3">TSB47</strain>
    </source>
</reference>
<proteinExistence type="predicted"/>